<dbReference type="SUPFAM" id="SSF55781">
    <property type="entry name" value="GAF domain-like"/>
    <property type="match status" value="2"/>
</dbReference>
<sequence length="1627" mass="176565">MNEATSFQAVQIDDADAAGFLAGGGEMGALMRAFDWEATPLGPAACWPRSLKTAIRIMLASRQPIWIGWGQELRFFYNDPYKSIIGGKHPDSLGKPTSVVWQEIWTDIGPLLATAMTGVEGTYVEAQLLVMERNGYPEETYYTFSYSPIPDDDGSAGGIICANSDDTKRVIGERQLALLMELAAGSANARTWQEACERSAAALASDPRDLPFALIYLVDPDDGSASLAAASGIEPGHPAAPRRIEAEAQRTWPFADAIRSQESRLVTDLAARFGAALPMGAWNRPPAHAAVLPIVPGGDTLRRGVLIVGLNPFRLFEEGYKGFLELAANQIGAAVSNAQAYEEERRRAEALAEIDHAKTLFFSNVSHEFRTPLTLMLGPLEELLANHTQSRTGDRVLLEVTHRNGLRLLKLVNTLLDFSRIEAGRVQIDRRPTDLSALTAELASTFRSAMEKAGLRFRVNCPPLPLPVEIDREMWEKVILNLLSNAFKFTFQGEVAVEVGAADGAHAEIAIRDTGTGIPAEELPRLFERFHRVEGAKGRSIEGSGIGLALVQELVRLHDGTVEVESEVGRGTIFRIRLPFTQAGEALVAVRADGSSHLRAKAYVEEALRWLPGDAGPASLEEIPLLSASDDIGAGMAAEAAGKHILVADDNADLRDYIARLLTAQGYEVEAVADGQAALEAARRRAPDLVLSDVMMPHLDGFGLLRALRADPSLRDTPILLLSARAGEEARVEGLDAGADDYLTKPFSARELTARVASNLQLAATRRETERRLREDARTLEVLNEVGTAVAAELDIDRAVQVVTDAATELTGAAFGSFFYNVLDGRGESYTLYTLSGVAKEAFSRFAMPRNTAVFAPTFRGEGVVRSDDITRDGRYGRNEPYFGMPKGHLPVRSYLAVPVASRTGEVLGGLFFGHPRPGMFTERAERLAIGIAAQAAIAIDNARLYQAAQTEIAQRRQAEAALREFNETLEQRVSKAVGERDRLWELSEDLLVFADYDGRLLGVSPSWTRSLGHDRSALLAGSCYDVIHPEDRPAMRAVMAQMRANGRPAACENRIRTAAGGWRRIAWTLSPDVEDRLHGVGRDVTADREAAEVLQHAEEALRVAQKMEAIGKLTGGVAHDFNNLLQVIGGNLQLLAKDVAGNEKAERRLGNALAGVSRGSKLASQLLAFGRRQPLAPKVVNLGRFVRGLDDMFRRALGDGIEIETVISGGLWNTLVDPFQVENALLNLAINARDAMSGHGRLTIEAGNASLDDAYAARHIDVSPGQYVMLAVTDTGVGMTSEVMEHVFEPFFTTKPEGKGTGLGLSMVYGFVKQSNGHIKIYSEPGHGTTIRIYLPRERQEEDVATDIDAGPITGGTETILVVEDDEDVRTTVVETLSDLGYRVLKAKDAQSGLAIVESGMPVDLLFTDVVMPGPLRSPELARKARERLPNIAVLFTSGYTDNAIVHGGRLDEGIELLSKPHTREALARKIRHVLRHNRQRNVDEASFPVSREDMAARPGRAEMPGLRILLVEDDPLIRASTKEMLSDLGHAVLEADGAQEALASLDRGTFDVLLTDINLPDMSGIALAAEARRRMRHLQVIFASGYAAPQDLPSHGIADAVHLQKPYTAAALAEALSSAATRPSH</sequence>
<dbReference type="CDD" id="cd00130">
    <property type="entry name" value="PAS"/>
    <property type="match status" value="1"/>
</dbReference>
<keyword evidence="3 6" id="KW-0597">Phosphoprotein</keyword>
<dbReference type="PROSITE" id="PS50112">
    <property type="entry name" value="PAS"/>
    <property type="match status" value="1"/>
</dbReference>
<evidence type="ECO:0000259" key="8">
    <source>
        <dbReference type="PROSITE" id="PS50109"/>
    </source>
</evidence>
<keyword evidence="12" id="KW-1185">Reference proteome</keyword>
<dbReference type="CDD" id="cd00082">
    <property type="entry name" value="HisKA"/>
    <property type="match status" value="2"/>
</dbReference>
<feature type="domain" description="Response regulatory" evidence="9">
    <location>
        <begin position="644"/>
        <end position="760"/>
    </location>
</feature>
<keyword evidence="5" id="KW-0418">Kinase</keyword>
<dbReference type="CDD" id="cd16919">
    <property type="entry name" value="HATPase_CckA-like"/>
    <property type="match status" value="1"/>
</dbReference>
<dbReference type="InterPro" id="IPR001789">
    <property type="entry name" value="Sig_transdc_resp-reg_receiver"/>
</dbReference>
<dbReference type="Proteomes" id="UP001237448">
    <property type="component" value="Unassembled WGS sequence"/>
</dbReference>
<dbReference type="CDD" id="cd18161">
    <property type="entry name" value="REC_hyHK_blue-like"/>
    <property type="match status" value="1"/>
</dbReference>
<feature type="modified residue" description="4-aspartylphosphate" evidence="6">
    <location>
        <position position="693"/>
    </location>
</feature>
<evidence type="ECO:0000313" key="11">
    <source>
        <dbReference type="EMBL" id="MDQ0396014.1"/>
    </source>
</evidence>
<keyword evidence="4" id="KW-0808">Transferase</keyword>
<dbReference type="Gene3D" id="3.40.50.2300">
    <property type="match status" value="3"/>
</dbReference>
<evidence type="ECO:0000259" key="10">
    <source>
        <dbReference type="PROSITE" id="PS50112"/>
    </source>
</evidence>
<feature type="modified residue" description="4-aspartylphosphate" evidence="6">
    <location>
        <position position="1410"/>
    </location>
</feature>
<feature type="domain" description="Response regulatory" evidence="9">
    <location>
        <begin position="1360"/>
        <end position="1476"/>
    </location>
</feature>
<evidence type="ECO:0000256" key="4">
    <source>
        <dbReference type="ARBA" id="ARBA00022679"/>
    </source>
</evidence>
<feature type="domain" description="PAS" evidence="10">
    <location>
        <begin position="980"/>
        <end position="1047"/>
    </location>
</feature>
<evidence type="ECO:0000256" key="7">
    <source>
        <dbReference type="SAM" id="Coils"/>
    </source>
</evidence>
<dbReference type="Pfam" id="PF13185">
    <property type="entry name" value="GAF_2"/>
    <property type="match status" value="2"/>
</dbReference>
<evidence type="ECO:0000313" key="12">
    <source>
        <dbReference type="Proteomes" id="UP001237448"/>
    </source>
</evidence>
<evidence type="ECO:0000259" key="9">
    <source>
        <dbReference type="PROSITE" id="PS50110"/>
    </source>
</evidence>
<dbReference type="CDD" id="cd16922">
    <property type="entry name" value="HATPase_EvgS-ArcB-TorS-like"/>
    <property type="match status" value="1"/>
</dbReference>
<dbReference type="CDD" id="cd17574">
    <property type="entry name" value="REC_OmpR"/>
    <property type="match status" value="1"/>
</dbReference>
<comment type="catalytic activity">
    <reaction evidence="1">
        <text>ATP + protein L-histidine = ADP + protein N-phospho-L-histidine.</text>
        <dbReference type="EC" id="2.7.13.3"/>
    </reaction>
</comment>
<dbReference type="SUPFAM" id="SSF47384">
    <property type="entry name" value="Homodimeric domain of signal transducing histidine kinase"/>
    <property type="match status" value="2"/>
</dbReference>
<dbReference type="PANTHER" id="PTHR43547:SF2">
    <property type="entry name" value="HYBRID SIGNAL TRANSDUCTION HISTIDINE KINASE C"/>
    <property type="match status" value="1"/>
</dbReference>
<name>A0ABU0FPI0_9HYPH</name>
<dbReference type="PRINTS" id="PR00344">
    <property type="entry name" value="BCTRLSENSOR"/>
</dbReference>
<dbReference type="Pfam" id="PF00512">
    <property type="entry name" value="HisKA"/>
    <property type="match status" value="1"/>
</dbReference>
<dbReference type="SMART" id="SM00388">
    <property type="entry name" value="HisKA"/>
    <property type="match status" value="2"/>
</dbReference>
<dbReference type="InterPro" id="IPR011006">
    <property type="entry name" value="CheY-like_superfamily"/>
</dbReference>
<dbReference type="InterPro" id="IPR013655">
    <property type="entry name" value="PAS_fold_3"/>
</dbReference>
<dbReference type="InterPro" id="IPR004358">
    <property type="entry name" value="Sig_transdc_His_kin-like_C"/>
</dbReference>
<dbReference type="SUPFAM" id="SSF55785">
    <property type="entry name" value="PYP-like sensor domain (PAS domain)"/>
    <property type="match status" value="1"/>
</dbReference>
<dbReference type="InterPro" id="IPR035965">
    <property type="entry name" value="PAS-like_dom_sf"/>
</dbReference>
<dbReference type="Pfam" id="PF08447">
    <property type="entry name" value="PAS_3"/>
    <property type="match status" value="1"/>
</dbReference>
<dbReference type="NCBIfam" id="TIGR00229">
    <property type="entry name" value="sensory_box"/>
    <property type="match status" value="1"/>
</dbReference>
<dbReference type="Gene3D" id="3.30.450.20">
    <property type="entry name" value="PAS domain"/>
    <property type="match status" value="2"/>
</dbReference>
<evidence type="ECO:0000256" key="5">
    <source>
        <dbReference type="ARBA" id="ARBA00022777"/>
    </source>
</evidence>
<feature type="domain" description="Response regulatory" evidence="9">
    <location>
        <begin position="1509"/>
        <end position="1622"/>
    </location>
</feature>
<dbReference type="Pfam" id="PF02518">
    <property type="entry name" value="HATPase_c"/>
    <property type="match status" value="2"/>
</dbReference>
<dbReference type="Gene3D" id="1.10.287.130">
    <property type="match status" value="2"/>
</dbReference>
<evidence type="ECO:0000256" key="1">
    <source>
        <dbReference type="ARBA" id="ARBA00000085"/>
    </source>
</evidence>
<dbReference type="PROSITE" id="PS50110">
    <property type="entry name" value="RESPONSE_REGULATORY"/>
    <property type="match status" value="3"/>
</dbReference>
<dbReference type="InterPro" id="IPR000014">
    <property type="entry name" value="PAS"/>
</dbReference>
<dbReference type="InterPro" id="IPR029016">
    <property type="entry name" value="GAF-like_dom_sf"/>
</dbReference>
<dbReference type="InterPro" id="IPR036097">
    <property type="entry name" value="HisK_dim/P_sf"/>
</dbReference>
<accession>A0ABU0FPI0</accession>
<feature type="coiled-coil region" evidence="7">
    <location>
        <begin position="324"/>
        <end position="351"/>
    </location>
</feature>
<dbReference type="Pfam" id="PF00072">
    <property type="entry name" value="Response_reg"/>
    <property type="match status" value="3"/>
</dbReference>
<proteinExistence type="predicted"/>
<dbReference type="InterPro" id="IPR003594">
    <property type="entry name" value="HATPase_dom"/>
</dbReference>
<dbReference type="Gene3D" id="3.30.565.10">
    <property type="entry name" value="Histidine kinase-like ATPase, C-terminal domain"/>
    <property type="match status" value="2"/>
</dbReference>
<dbReference type="InterPro" id="IPR003661">
    <property type="entry name" value="HisK_dim/P_dom"/>
</dbReference>
<feature type="domain" description="Histidine kinase" evidence="8">
    <location>
        <begin position="1117"/>
        <end position="1340"/>
    </location>
</feature>
<dbReference type="SMART" id="SM00091">
    <property type="entry name" value="PAS"/>
    <property type="match status" value="1"/>
</dbReference>
<feature type="domain" description="Histidine kinase" evidence="8">
    <location>
        <begin position="364"/>
        <end position="582"/>
    </location>
</feature>
<evidence type="ECO:0000256" key="6">
    <source>
        <dbReference type="PROSITE-ProRule" id="PRU00169"/>
    </source>
</evidence>
<dbReference type="EC" id="2.7.13.3" evidence="2"/>
<dbReference type="SMART" id="SM00448">
    <property type="entry name" value="REC"/>
    <property type="match status" value="3"/>
</dbReference>
<dbReference type="InterPro" id="IPR036890">
    <property type="entry name" value="HATPase_C_sf"/>
</dbReference>
<protein>
    <recommendedName>
        <fullName evidence="2">histidine kinase</fullName>
        <ecNumber evidence="2">2.7.13.3</ecNumber>
    </recommendedName>
</protein>
<dbReference type="SUPFAM" id="SSF55874">
    <property type="entry name" value="ATPase domain of HSP90 chaperone/DNA topoisomerase II/histidine kinase"/>
    <property type="match status" value="2"/>
</dbReference>
<dbReference type="PANTHER" id="PTHR43547">
    <property type="entry name" value="TWO-COMPONENT HISTIDINE KINASE"/>
    <property type="match status" value="1"/>
</dbReference>
<comment type="caution">
    <text evidence="11">The sequence shown here is derived from an EMBL/GenBank/DDBJ whole genome shotgun (WGS) entry which is preliminary data.</text>
</comment>
<organism evidence="11 12">
    <name type="scientific">Labrys monachus</name>
    <dbReference type="NCBI Taxonomy" id="217067"/>
    <lineage>
        <taxon>Bacteria</taxon>
        <taxon>Pseudomonadati</taxon>
        <taxon>Pseudomonadota</taxon>
        <taxon>Alphaproteobacteria</taxon>
        <taxon>Hyphomicrobiales</taxon>
        <taxon>Xanthobacteraceae</taxon>
        <taxon>Labrys</taxon>
    </lineage>
</organism>
<reference evidence="11 12" key="1">
    <citation type="submission" date="2023-07" db="EMBL/GenBank/DDBJ databases">
        <title>Genomic Encyclopedia of Type Strains, Phase IV (KMG-IV): sequencing the most valuable type-strain genomes for metagenomic binning, comparative biology and taxonomic classification.</title>
        <authorList>
            <person name="Goeker M."/>
        </authorList>
    </citation>
    <scope>NUCLEOTIDE SEQUENCE [LARGE SCALE GENOMIC DNA]</scope>
    <source>
        <strain evidence="11 12">DSM 5896</strain>
    </source>
</reference>
<dbReference type="SMART" id="SM00387">
    <property type="entry name" value="HATPase_c"/>
    <property type="match status" value="2"/>
</dbReference>
<dbReference type="Gene3D" id="3.30.450.40">
    <property type="match status" value="2"/>
</dbReference>
<evidence type="ECO:0000256" key="2">
    <source>
        <dbReference type="ARBA" id="ARBA00012438"/>
    </source>
</evidence>
<dbReference type="InterPro" id="IPR005467">
    <property type="entry name" value="His_kinase_dom"/>
</dbReference>
<dbReference type="RefSeq" id="WP_370880038.1">
    <property type="nucleotide sequence ID" value="NZ_JAUSVK010000001.1"/>
</dbReference>
<keyword evidence="7" id="KW-0175">Coiled coil</keyword>
<dbReference type="InterPro" id="IPR003018">
    <property type="entry name" value="GAF"/>
</dbReference>
<dbReference type="EMBL" id="JAUSVK010000001">
    <property type="protein sequence ID" value="MDQ0396014.1"/>
    <property type="molecule type" value="Genomic_DNA"/>
</dbReference>
<dbReference type="SMART" id="SM00065">
    <property type="entry name" value="GAF"/>
    <property type="match status" value="2"/>
</dbReference>
<dbReference type="CDD" id="cd00156">
    <property type="entry name" value="REC"/>
    <property type="match status" value="1"/>
</dbReference>
<dbReference type="SUPFAM" id="SSF52172">
    <property type="entry name" value="CheY-like"/>
    <property type="match status" value="3"/>
</dbReference>
<dbReference type="PROSITE" id="PS50109">
    <property type="entry name" value="HIS_KIN"/>
    <property type="match status" value="2"/>
</dbReference>
<gene>
    <name evidence="11" type="ORF">J3R73_005806</name>
</gene>
<evidence type="ECO:0000256" key="3">
    <source>
        <dbReference type="ARBA" id="ARBA00022553"/>
    </source>
</evidence>
<feature type="modified residue" description="4-aspartylphosphate" evidence="6">
    <location>
        <position position="1558"/>
    </location>
</feature>